<gene>
    <name evidence="2" type="ORF">HPP92_014543</name>
</gene>
<comment type="caution">
    <text evidence="2">The sequence shown here is derived from an EMBL/GenBank/DDBJ whole genome shotgun (WGS) entry which is preliminary data.</text>
</comment>
<dbReference type="AlphaFoldDB" id="A0A835QG95"/>
<proteinExistence type="predicted"/>
<keyword evidence="1" id="KW-0472">Membrane</keyword>
<organism evidence="2 3">
    <name type="scientific">Vanilla planifolia</name>
    <name type="common">Vanilla</name>
    <dbReference type="NCBI Taxonomy" id="51239"/>
    <lineage>
        <taxon>Eukaryota</taxon>
        <taxon>Viridiplantae</taxon>
        <taxon>Streptophyta</taxon>
        <taxon>Embryophyta</taxon>
        <taxon>Tracheophyta</taxon>
        <taxon>Spermatophyta</taxon>
        <taxon>Magnoliopsida</taxon>
        <taxon>Liliopsida</taxon>
        <taxon>Asparagales</taxon>
        <taxon>Orchidaceae</taxon>
        <taxon>Vanilloideae</taxon>
        <taxon>Vanilleae</taxon>
        <taxon>Vanilla</taxon>
    </lineage>
</organism>
<dbReference type="OrthoDB" id="405996at2759"/>
<evidence type="ECO:0000313" key="2">
    <source>
        <dbReference type="EMBL" id="KAG0472686.1"/>
    </source>
</evidence>
<keyword evidence="3" id="KW-1185">Reference proteome</keyword>
<feature type="transmembrane region" description="Helical" evidence="1">
    <location>
        <begin position="641"/>
        <end position="666"/>
    </location>
</feature>
<evidence type="ECO:0000313" key="3">
    <source>
        <dbReference type="Proteomes" id="UP000636800"/>
    </source>
</evidence>
<reference evidence="2 3" key="1">
    <citation type="journal article" date="2020" name="Nat. Food">
        <title>A phased Vanilla planifolia genome enables genetic improvement of flavour and production.</title>
        <authorList>
            <person name="Hasing T."/>
            <person name="Tang H."/>
            <person name="Brym M."/>
            <person name="Khazi F."/>
            <person name="Huang T."/>
            <person name="Chambers A.H."/>
        </authorList>
    </citation>
    <scope>NUCLEOTIDE SEQUENCE [LARGE SCALE GENOMIC DNA]</scope>
    <source>
        <tissue evidence="2">Leaf</tissue>
    </source>
</reference>
<protein>
    <submittedName>
        <fullName evidence="2">Uncharacterized protein</fullName>
    </submittedName>
</protein>
<keyword evidence="1" id="KW-1133">Transmembrane helix</keyword>
<accession>A0A835QG95</accession>
<dbReference type="InterPro" id="IPR006927">
    <property type="entry name" value="DUF639"/>
</dbReference>
<dbReference type="PANTHER" id="PTHR31860:SF4">
    <property type="entry name" value="OS02G0637800 PROTEIN"/>
    <property type="match status" value="1"/>
</dbReference>
<dbReference type="Pfam" id="PF04842">
    <property type="entry name" value="DUF639"/>
    <property type="match status" value="1"/>
</dbReference>
<keyword evidence="1" id="KW-0812">Transmembrane</keyword>
<dbReference type="Proteomes" id="UP000636800">
    <property type="component" value="Chromosome 7"/>
</dbReference>
<evidence type="ECO:0000256" key="1">
    <source>
        <dbReference type="SAM" id="Phobius"/>
    </source>
</evidence>
<sequence length="711" mass="80180">MGIFESFLQNEAVKSIFGKKRNASVDQEPNPIPQLSPLANSVIARCSKILCISNDKLQHDFESELSDLASQPSLYPQNLLEYCCYRALNVMIKRPDYIADTDFCRLTFDMMLAWEAPGAGSELLLKEFFAQDHQVNEDEYGESLFYINSTNVAVQVDEKKSVGLEAFSRISPASPTISNLIVGQNVFDALTCSSGGRLHFIIYEKYLKSMNKVLKSVKGQINSPLSSSLQLAEGEIVLDVDGVVPTQPVLQHIGISAWPGRLTLTNYALYFESLGVGSHDKAVVYDLALESKQIVKPELTGPLGARLFDKAVMYKSTSLTDPVYFEFPELKGHSRRDYWLAIIKEVLLAHRFIRKFNLTEVQREEALSEAIIGIFRYRAIREAFHLNLSNFKSILLFSLAEKLPKGDMILEALSNHLEILQAGSELHDDVEVKTDTDPNVLSVASYNLAIIGLMPLENLQRNEKRNFMVPLINVGQLASLEMAVKESYFCSGRVEEACASVDQVKVEGIGTNLAVMQELLHPVIELGRLLILLAEWDDPLKSSVFVVFLLYVTYRDWMKYIFPSFFLYVAAVMVLNKYRYKIRPMKSFQVSPPPSKNAVEQLLILQESISQLEAYVQKGNVVLLKLRSLLLAASPQPTDKFVLALIGMASVVAFLPFKNLMVLLLLDTFTQEMPLRKNNTEKFKRRLKEWWVSIPAAPVRLLRGNKSKHDK</sequence>
<feature type="transmembrane region" description="Helical" evidence="1">
    <location>
        <begin position="557"/>
        <end position="576"/>
    </location>
</feature>
<name>A0A835QG95_VANPL</name>
<dbReference type="EMBL" id="JADCNL010000007">
    <property type="protein sequence ID" value="KAG0472686.1"/>
    <property type="molecule type" value="Genomic_DNA"/>
</dbReference>
<dbReference type="PANTHER" id="PTHR31860">
    <property type="entry name" value="HEAT-INDUCIBLE TRANSCRIPTION REPRESSOR (DUF639)-RELATED"/>
    <property type="match status" value="1"/>
</dbReference>